<dbReference type="RefSeq" id="WP_173811584.1">
    <property type="nucleotide sequence ID" value="NZ_JABSNP010000021.1"/>
</dbReference>
<organism evidence="2 3">
    <name type="scientific">Hymenobacter caeli</name>
    <dbReference type="NCBI Taxonomy" id="2735894"/>
    <lineage>
        <taxon>Bacteria</taxon>
        <taxon>Pseudomonadati</taxon>
        <taxon>Bacteroidota</taxon>
        <taxon>Cytophagia</taxon>
        <taxon>Cytophagales</taxon>
        <taxon>Hymenobacteraceae</taxon>
        <taxon>Hymenobacter</taxon>
    </lineage>
</organism>
<feature type="domain" description="Fumarylacetoacetase-like C-terminal" evidence="1">
    <location>
        <begin position="81"/>
        <end position="303"/>
    </location>
</feature>
<protein>
    <submittedName>
        <fullName evidence="2">2-keto-4-pentenoate hydratase/2-oxohepta-3-ene-1,7-dioic acid hydratase in catechol pathway</fullName>
    </submittedName>
</protein>
<evidence type="ECO:0000259" key="1">
    <source>
        <dbReference type="Pfam" id="PF01557"/>
    </source>
</evidence>
<dbReference type="PANTHER" id="PTHR43211">
    <property type="entry name" value="FUMARYLACETOACETATE HYDROLASE"/>
    <property type="match status" value="1"/>
</dbReference>
<dbReference type="Proteomes" id="UP000779507">
    <property type="component" value="Unassembled WGS sequence"/>
</dbReference>
<evidence type="ECO:0000313" key="3">
    <source>
        <dbReference type="Proteomes" id="UP000779507"/>
    </source>
</evidence>
<reference evidence="2 3" key="1">
    <citation type="submission" date="2020-05" db="EMBL/GenBank/DDBJ databases">
        <title>Genomic Encyclopedia of Type Strains, Phase IV (KMG-V): Genome sequencing to study the core and pangenomes of soil and plant-associated prokaryotes.</title>
        <authorList>
            <person name="Whitman W."/>
        </authorList>
    </citation>
    <scope>NUCLEOTIDE SEQUENCE [LARGE SCALE GENOMIC DNA]</scope>
    <source>
        <strain evidence="2 3">9A</strain>
    </source>
</reference>
<dbReference type="InterPro" id="IPR011234">
    <property type="entry name" value="Fumarylacetoacetase-like_C"/>
</dbReference>
<accession>A0ABX2FUF3</accession>
<comment type="caution">
    <text evidence="2">The sequence shown here is derived from an EMBL/GenBank/DDBJ whole genome shotgun (WGS) entry which is preliminary data.</text>
</comment>
<name>A0ABX2FUF3_9BACT</name>
<dbReference type="Gene3D" id="3.90.850.10">
    <property type="entry name" value="Fumarylacetoacetase-like, C-terminal domain"/>
    <property type="match status" value="1"/>
</dbReference>
<evidence type="ECO:0000313" key="2">
    <source>
        <dbReference type="EMBL" id="NRT20817.1"/>
    </source>
</evidence>
<dbReference type="EMBL" id="JABSNP010000021">
    <property type="protein sequence ID" value="NRT20817.1"/>
    <property type="molecule type" value="Genomic_DNA"/>
</dbReference>
<keyword evidence="3" id="KW-1185">Reference proteome</keyword>
<dbReference type="InterPro" id="IPR036663">
    <property type="entry name" value="Fumarylacetoacetase_C_sf"/>
</dbReference>
<proteinExistence type="predicted"/>
<gene>
    <name evidence="2" type="ORF">HNP98_003661</name>
</gene>
<dbReference type="Pfam" id="PF01557">
    <property type="entry name" value="FAA_hydrolase"/>
    <property type="match status" value="1"/>
</dbReference>
<sequence>MKFVTFQSAEHESRAGLLLDRGIVDLHQASQGQLPADMRGFIEGQDKFLPLLAELKLTEAAPTHQLADVRLLAPLPNPSSFRDYVAFERHLINATSRAGHTLAEEWYQMPIFYFSNHESIHGPGDEVARPKGCQRLDYELELACIIGKTARDVKAEDADEYIFGYAVLNDWSARDIQMPEMKVHLGPAKGKDFATSLGPWLVTKDELAAFATHNHRFDLRMTATVNGRLLSDGNYQTVHYTFGQMLERASKGVTLRPGAILGSGTVGWGCLLELGPETHRWLEPGDVVELEITGLGKLTNTIV</sequence>
<dbReference type="PANTHER" id="PTHR43211:SF1">
    <property type="entry name" value="BLL6422 PROTEIN"/>
    <property type="match status" value="1"/>
</dbReference>
<dbReference type="SUPFAM" id="SSF56529">
    <property type="entry name" value="FAH"/>
    <property type="match status" value="1"/>
</dbReference>